<dbReference type="GeneID" id="108663250"/>
<reference evidence="1" key="1">
    <citation type="journal article" date="1997" name="Nucleic Acids Res.">
        <title>tRNAscan-SE: a program for improved detection of transfer RNA genes in genomic sequence.</title>
        <authorList>
            <person name="Lowe T.M."/>
            <person name="Eddy S.R."/>
        </authorList>
    </citation>
    <scope>NUCLEOTIDE SEQUENCE [LARGE SCALE GENOMIC DNA]</scope>
    <source>
        <strain evidence="1">r\B97-61/B2</strain>
    </source>
</reference>
<dbReference type="Gramene" id="Tc09v2_t015830.1">
    <property type="protein sequence ID" value="Tc09v2_p015830.1"/>
    <property type="gene ID" value="Tc09v2_g015830"/>
</dbReference>
<dbReference type="Proteomes" id="UP000694886">
    <property type="component" value="Chromosome 9"/>
</dbReference>
<dbReference type="PANTHER" id="PTHR31973:SF195">
    <property type="entry name" value="MUDR FAMILY TRANSPOSASE"/>
    <property type="match status" value="1"/>
</dbReference>
<evidence type="ECO:0000313" key="2">
    <source>
        <dbReference type="RefSeq" id="XP_017982328.1"/>
    </source>
</evidence>
<dbReference type="RefSeq" id="XP_017982328.1">
    <property type="nucleotide sequence ID" value="XM_018126839.1"/>
</dbReference>
<gene>
    <name evidence="2" type="primary">LOC108663250</name>
</gene>
<sequence>MRGVKSDLSFTCLMKLVEDVVGVNSEFDEIELLALISGTVECVMPLSSENRTIKDNNVRLEGDTAMLEDNTTFDEGNEDLFATGEDRFDDNSDDWLEEWHDDSAERFSFQTIATEESTGVDDRLYKERMFSLKAKLKPALNMLVIKEKFVIRVKRSCQGRYEVGCKDKACKFSFCGTKLPDRGEYWQVRTFQKVHTCTADGLQGRFSTTSAKIIGELMSHKLRANGVTLRLKDIMCEIRVQWGLECLYGKAWQAKEYAERLVFDPPEESFQLLPSDVMHPTIAIDVTHLKGRFKGVLFVIVCKDANECVYPATFGIGHIEDEDSWTWFLGKLRDAIYCYATMPLQ</sequence>
<organism evidence="1 2">
    <name type="scientific">Theobroma cacao</name>
    <name type="common">Cacao</name>
    <name type="synonym">Cocoa</name>
    <dbReference type="NCBI Taxonomy" id="3641"/>
    <lineage>
        <taxon>Eukaryota</taxon>
        <taxon>Viridiplantae</taxon>
        <taxon>Streptophyta</taxon>
        <taxon>Embryophyta</taxon>
        <taxon>Tracheophyta</taxon>
        <taxon>Spermatophyta</taxon>
        <taxon>Magnoliopsida</taxon>
        <taxon>eudicotyledons</taxon>
        <taxon>Gunneridae</taxon>
        <taxon>Pentapetalae</taxon>
        <taxon>rosids</taxon>
        <taxon>malvids</taxon>
        <taxon>Malvales</taxon>
        <taxon>Malvaceae</taxon>
        <taxon>Byttnerioideae</taxon>
        <taxon>Theobroma</taxon>
    </lineage>
</organism>
<protein>
    <submittedName>
        <fullName evidence="2">Uncharacterized protein LOC108663250</fullName>
    </submittedName>
</protein>
<dbReference type="PANTHER" id="PTHR31973">
    <property type="entry name" value="POLYPROTEIN, PUTATIVE-RELATED"/>
    <property type="match status" value="1"/>
</dbReference>
<evidence type="ECO:0000313" key="1">
    <source>
        <dbReference type="Proteomes" id="UP000694886"/>
    </source>
</evidence>
<proteinExistence type="predicted"/>
<accession>A0AB32WS63</accession>
<name>A0AB32WS63_THECC</name>
<reference evidence="2" key="2">
    <citation type="submission" date="2025-08" db="UniProtKB">
        <authorList>
            <consortium name="RefSeq"/>
        </authorList>
    </citation>
    <scope>IDENTIFICATION</scope>
</reference>
<dbReference type="AlphaFoldDB" id="A0AB32WS63"/>
<dbReference type="KEGG" id="tcc:108663250"/>